<proteinExistence type="predicted"/>
<reference evidence="3" key="1">
    <citation type="journal article" date="2023" name="bioRxiv">
        <title>Improved chromosome-level genome assembly for marigold (Tagetes erecta).</title>
        <authorList>
            <person name="Jiang F."/>
            <person name="Yuan L."/>
            <person name="Wang S."/>
            <person name="Wang H."/>
            <person name="Xu D."/>
            <person name="Wang A."/>
            <person name="Fan W."/>
        </authorList>
    </citation>
    <scope>NUCLEOTIDE SEQUENCE</scope>
    <source>
        <strain evidence="3">WSJ</strain>
        <tissue evidence="3">Leaf</tissue>
    </source>
</reference>
<dbReference type="InterPro" id="IPR058594">
    <property type="entry name" value="PB1-like_dom_pln"/>
</dbReference>
<feature type="domain" description="PB1-like" evidence="2">
    <location>
        <begin position="26"/>
        <end position="124"/>
    </location>
</feature>
<name>A0AAD8LKP2_TARER</name>
<gene>
    <name evidence="3" type="ORF">QVD17_05907</name>
</gene>
<dbReference type="Proteomes" id="UP001229421">
    <property type="component" value="Unassembled WGS sequence"/>
</dbReference>
<dbReference type="Pfam" id="PF26130">
    <property type="entry name" value="PB1-like"/>
    <property type="match status" value="1"/>
</dbReference>
<evidence type="ECO:0000259" key="2">
    <source>
        <dbReference type="Pfam" id="PF26130"/>
    </source>
</evidence>
<dbReference type="AlphaFoldDB" id="A0AAD8LKP2"/>
<accession>A0AAD8LKP2</accession>
<evidence type="ECO:0000256" key="1">
    <source>
        <dbReference type="SAM" id="MobiDB-lite"/>
    </source>
</evidence>
<comment type="caution">
    <text evidence="3">The sequence shown here is derived from an EMBL/GenBank/DDBJ whole genome shotgun (WGS) entry which is preliminary data.</text>
</comment>
<evidence type="ECO:0000313" key="4">
    <source>
        <dbReference type="Proteomes" id="UP001229421"/>
    </source>
</evidence>
<keyword evidence="4" id="KW-1185">Reference proteome</keyword>
<organism evidence="3 4">
    <name type="scientific">Tagetes erecta</name>
    <name type="common">African marigold</name>
    <dbReference type="NCBI Taxonomy" id="13708"/>
    <lineage>
        <taxon>Eukaryota</taxon>
        <taxon>Viridiplantae</taxon>
        <taxon>Streptophyta</taxon>
        <taxon>Embryophyta</taxon>
        <taxon>Tracheophyta</taxon>
        <taxon>Spermatophyta</taxon>
        <taxon>Magnoliopsida</taxon>
        <taxon>eudicotyledons</taxon>
        <taxon>Gunneridae</taxon>
        <taxon>Pentapetalae</taxon>
        <taxon>asterids</taxon>
        <taxon>campanulids</taxon>
        <taxon>Asterales</taxon>
        <taxon>Asteraceae</taxon>
        <taxon>Asteroideae</taxon>
        <taxon>Heliantheae alliance</taxon>
        <taxon>Tageteae</taxon>
        <taxon>Tagetes</taxon>
    </lineage>
</organism>
<feature type="compositionally biased region" description="Acidic residues" evidence="1">
    <location>
        <begin position="283"/>
        <end position="303"/>
    </location>
</feature>
<sequence length="448" mass="51104">MGDRFFIRENLDQSVVDSLYVGFPHLFSIKLHHGGSFTKFPGRTYQRPVETLVDMLDVDKFSVHELDTVLEYLGYDKEATRYYHYLYPNGDLDFGIRALGGDEDVREFSKHVAVHKLMFVYVEHGATNVHTYFCSPAKITIREVNDEELLANERFNEAQKRLLLGWHESTVENEQSTNQQEEIDYLLDDSDFDPFFGKVVDETQTQQNVGIEQNAVVNLNMNDTMEVNDTNEVNASLNLNEPLNYLDYDMDFDFDLNMNYYGNDNVGDQDGNQGGNEDGNQADNEECNERDSSEDDSSEDGDVEGNNNGNQNGNEEVSEADSETSSDFMPQSSDPNDNVDMRDYRLHTDVDVGENYDPIEGLLHPELEDEVIDNENFDSGAESGDNRSTHRKRKHTNSLFYLGQVFGTKEEVKKLIRGHAVESRRQIRISKDGVNRLRAICMGDSFDG</sequence>
<protein>
    <recommendedName>
        <fullName evidence="2">PB1-like domain-containing protein</fullName>
    </recommendedName>
</protein>
<feature type="compositionally biased region" description="Low complexity" evidence="1">
    <location>
        <begin position="304"/>
        <end position="315"/>
    </location>
</feature>
<feature type="region of interest" description="Disordered" evidence="1">
    <location>
        <begin position="263"/>
        <end position="341"/>
    </location>
</feature>
<feature type="compositionally biased region" description="Polar residues" evidence="1">
    <location>
        <begin position="325"/>
        <end position="336"/>
    </location>
</feature>
<evidence type="ECO:0000313" key="3">
    <source>
        <dbReference type="EMBL" id="KAK1440082.1"/>
    </source>
</evidence>
<dbReference type="EMBL" id="JAUHHV010000001">
    <property type="protein sequence ID" value="KAK1440082.1"/>
    <property type="molecule type" value="Genomic_DNA"/>
</dbReference>